<dbReference type="RefSeq" id="WP_119034430.1">
    <property type="nucleotide sequence ID" value="NZ_QXDC01000002.1"/>
</dbReference>
<feature type="domain" description="DUF6915" evidence="1">
    <location>
        <begin position="1"/>
        <end position="102"/>
    </location>
</feature>
<gene>
    <name evidence="2" type="ORF">DFR49_0715</name>
</gene>
<sequence length="223" mass="24857">MNPYDHARSSARIHGGCWSDYHPIHAWFDATKAAHCHFSHRALRHHHEGIADAVVVFGDTITNNDGATIPVLAIARQHVEEDCRYLPAAADWLVDFDLPDWLLAPIPHVDDLARISARRFGGEAAHYLPLHRWFLATSAWADSAAHLLFRHHAFGIYEAEHRFGPALPNGDAGAPTRVVAEQHVRSLLGRLPAAPDLLRRLKGQRWMLQATSPSKIGLSSTEH</sequence>
<proteinExistence type="predicted"/>
<comment type="caution">
    <text evidence="2">The sequence shown here is derived from an EMBL/GenBank/DDBJ whole genome shotgun (WGS) entry which is preliminary data.</text>
</comment>
<dbReference type="InterPro" id="IPR054061">
    <property type="entry name" value="DUF6915"/>
</dbReference>
<dbReference type="OrthoDB" id="68427at2"/>
<evidence type="ECO:0000313" key="2">
    <source>
        <dbReference type="EMBL" id="RIA46182.1"/>
    </source>
</evidence>
<evidence type="ECO:0000259" key="1">
    <source>
        <dbReference type="Pfam" id="PF21866"/>
    </source>
</evidence>
<dbReference type="AlphaFoldDB" id="A0A397PAS2"/>
<dbReference type="EMBL" id="QXDC01000002">
    <property type="protein sequence ID" value="RIA46182.1"/>
    <property type="molecule type" value="Genomic_DNA"/>
</dbReference>
<accession>A0A397PAS2</accession>
<dbReference type="Proteomes" id="UP000266568">
    <property type="component" value="Unassembled WGS sequence"/>
</dbReference>
<evidence type="ECO:0000313" key="3">
    <source>
        <dbReference type="Proteomes" id="UP000266568"/>
    </source>
</evidence>
<protein>
    <recommendedName>
        <fullName evidence="1">DUF6915 domain-containing protein</fullName>
    </recommendedName>
</protein>
<organism evidence="2 3">
    <name type="scientific">Hephaestia caeni</name>
    <dbReference type="NCBI Taxonomy" id="645617"/>
    <lineage>
        <taxon>Bacteria</taxon>
        <taxon>Pseudomonadati</taxon>
        <taxon>Pseudomonadota</taxon>
        <taxon>Alphaproteobacteria</taxon>
        <taxon>Sphingomonadales</taxon>
        <taxon>Sphingomonadaceae</taxon>
        <taxon>Hephaestia</taxon>
    </lineage>
</organism>
<feature type="domain" description="DUF6915" evidence="1">
    <location>
        <begin position="113"/>
        <end position="207"/>
    </location>
</feature>
<keyword evidence="3" id="KW-1185">Reference proteome</keyword>
<name>A0A397PAS2_9SPHN</name>
<reference evidence="2 3" key="1">
    <citation type="submission" date="2018-08" db="EMBL/GenBank/DDBJ databases">
        <title>Genomic Encyclopedia of Type Strains, Phase IV (KMG-IV): sequencing the most valuable type-strain genomes for metagenomic binning, comparative biology and taxonomic classification.</title>
        <authorList>
            <person name="Goeker M."/>
        </authorList>
    </citation>
    <scope>NUCLEOTIDE SEQUENCE [LARGE SCALE GENOMIC DNA]</scope>
    <source>
        <strain evidence="2 3">DSM 25527</strain>
    </source>
</reference>
<dbReference type="Pfam" id="PF21866">
    <property type="entry name" value="DUF6915"/>
    <property type="match status" value="2"/>
</dbReference>